<protein>
    <recommendedName>
        <fullName evidence="1">DUF5753 domain-containing protein</fullName>
    </recommendedName>
</protein>
<organism evidence="2 3">
    <name type="scientific">Kitasatospora paracochleata</name>
    <dbReference type="NCBI Taxonomy" id="58354"/>
    <lineage>
        <taxon>Bacteria</taxon>
        <taxon>Bacillati</taxon>
        <taxon>Actinomycetota</taxon>
        <taxon>Actinomycetes</taxon>
        <taxon>Kitasatosporales</taxon>
        <taxon>Streptomycetaceae</taxon>
        <taxon>Kitasatospora</taxon>
    </lineage>
</organism>
<dbReference type="Proteomes" id="UP001206483">
    <property type="component" value="Unassembled WGS sequence"/>
</dbReference>
<feature type="domain" description="DUF5753" evidence="1">
    <location>
        <begin position="5"/>
        <end position="87"/>
    </location>
</feature>
<evidence type="ECO:0000313" key="2">
    <source>
        <dbReference type="EMBL" id="MCP2309297.1"/>
    </source>
</evidence>
<evidence type="ECO:0000259" key="1">
    <source>
        <dbReference type="Pfam" id="PF19054"/>
    </source>
</evidence>
<proteinExistence type="predicted"/>
<reference evidence="2 3" key="1">
    <citation type="submission" date="2022-06" db="EMBL/GenBank/DDBJ databases">
        <title>Sequencing the genomes of 1000 actinobacteria strains.</title>
        <authorList>
            <person name="Klenk H.-P."/>
        </authorList>
    </citation>
    <scope>NUCLEOTIDE SEQUENCE [LARGE SCALE GENOMIC DNA]</scope>
    <source>
        <strain evidence="2 3">DSM 41656</strain>
    </source>
</reference>
<dbReference type="InterPro" id="IPR043917">
    <property type="entry name" value="DUF5753"/>
</dbReference>
<accession>A0ABT1IVY6</accession>
<evidence type="ECO:0000313" key="3">
    <source>
        <dbReference type="Proteomes" id="UP001206483"/>
    </source>
</evidence>
<dbReference type="RefSeq" id="WP_253796298.1">
    <property type="nucleotide sequence ID" value="NZ_BAAAUB010000042.1"/>
</dbReference>
<keyword evidence="3" id="KW-1185">Reference proteome</keyword>
<dbReference type="EMBL" id="JAMZDX010000002">
    <property type="protein sequence ID" value="MCP2309297.1"/>
    <property type="molecule type" value="Genomic_DNA"/>
</dbReference>
<sequence>MRTGNHRFAILVEESVLYYRLGTVETMAEQLEHLRDAMALPAVLLGVIPFTPQRTMWPMETFNIFDDAEAGVELLSAQVTVTAPGQVSDPPCQIGLHR</sequence>
<gene>
    <name evidence="2" type="ORF">FHR36_002421</name>
</gene>
<comment type="caution">
    <text evidence="2">The sequence shown here is derived from an EMBL/GenBank/DDBJ whole genome shotgun (WGS) entry which is preliminary data.</text>
</comment>
<dbReference type="Pfam" id="PF19054">
    <property type="entry name" value="DUF5753"/>
    <property type="match status" value="1"/>
</dbReference>
<name>A0ABT1IVY6_9ACTN</name>